<organism evidence="1 3">
    <name type="scientific">Vagococcus salmoninarum</name>
    <dbReference type="NCBI Taxonomy" id="2739"/>
    <lineage>
        <taxon>Bacteria</taxon>
        <taxon>Bacillati</taxon>
        <taxon>Bacillota</taxon>
        <taxon>Bacilli</taxon>
        <taxon>Lactobacillales</taxon>
        <taxon>Enterococcaceae</taxon>
        <taxon>Vagococcus</taxon>
    </lineage>
</organism>
<evidence type="ECO:0000313" key="3">
    <source>
        <dbReference type="Proteomes" id="UP000287239"/>
    </source>
</evidence>
<protein>
    <submittedName>
        <fullName evidence="1">Uncharacterized protein</fullName>
    </submittedName>
</protein>
<sequence length="67" mass="7982">MINIEKQKYDEAMDLIDELLRLSIYGESDENYEHKVREALRLAVELLDDGTDREIYRKHKGLNETQN</sequence>
<name>A0A429ZVI7_9ENTE</name>
<proteinExistence type="predicted"/>
<gene>
    <name evidence="1" type="ORF">CBF35_00175</name>
    <name evidence="2" type="ORF">CBF35_01555</name>
</gene>
<dbReference type="RefSeq" id="WP_126777895.1">
    <property type="nucleotide sequence ID" value="NZ_NGJU01000001.1"/>
</dbReference>
<dbReference type="GeneID" id="98567041"/>
<dbReference type="EMBL" id="NGJU01000001">
    <property type="protein sequence ID" value="RST97742.1"/>
    <property type="molecule type" value="Genomic_DNA"/>
</dbReference>
<dbReference type="AlphaFoldDB" id="A0A429ZVI7"/>
<dbReference type="EMBL" id="NGJU01000001">
    <property type="protein sequence ID" value="RST98003.1"/>
    <property type="molecule type" value="Genomic_DNA"/>
</dbReference>
<reference evidence="1 3" key="1">
    <citation type="submission" date="2017-05" db="EMBL/GenBank/DDBJ databases">
        <title>Vagococcus spp. assemblies.</title>
        <authorList>
            <person name="Gulvik C.A."/>
        </authorList>
    </citation>
    <scope>NUCLEOTIDE SEQUENCE [LARGE SCALE GENOMIC DNA]</scope>
    <source>
        <strain evidence="1 3">NCFB 2777</strain>
    </source>
</reference>
<evidence type="ECO:0000313" key="1">
    <source>
        <dbReference type="EMBL" id="RST97742.1"/>
    </source>
</evidence>
<evidence type="ECO:0000313" key="2">
    <source>
        <dbReference type="EMBL" id="RST98003.1"/>
    </source>
</evidence>
<keyword evidence="3" id="KW-1185">Reference proteome</keyword>
<accession>A0A429ZVI7</accession>
<comment type="caution">
    <text evidence="1">The sequence shown here is derived from an EMBL/GenBank/DDBJ whole genome shotgun (WGS) entry which is preliminary data.</text>
</comment>
<dbReference type="Proteomes" id="UP000287239">
    <property type="component" value="Unassembled WGS sequence"/>
</dbReference>